<accession>A0A078AUB0</accession>
<keyword evidence="2" id="KW-0812">Transmembrane</keyword>
<name>A0A078AUB0_STYLE</name>
<evidence type="ECO:0000256" key="1">
    <source>
        <dbReference type="PROSITE-ProRule" id="PRU00175"/>
    </source>
</evidence>
<evidence type="ECO:0000259" key="4">
    <source>
        <dbReference type="PROSITE" id="PS50089"/>
    </source>
</evidence>
<keyword evidence="1" id="KW-0863">Zinc-finger</keyword>
<keyword evidence="1" id="KW-0479">Metal-binding</keyword>
<feature type="domain" description="RING-type" evidence="4">
    <location>
        <begin position="27"/>
        <end position="70"/>
    </location>
</feature>
<dbReference type="SUPFAM" id="SSF49599">
    <property type="entry name" value="TRAF domain-like"/>
    <property type="match status" value="1"/>
</dbReference>
<dbReference type="OrthoDB" id="295927at2759"/>
<protein>
    <submittedName>
        <fullName evidence="5">Traf-type zinc finger family protein</fullName>
    </submittedName>
</protein>
<dbReference type="Proteomes" id="UP000039865">
    <property type="component" value="Unassembled WGS sequence"/>
</dbReference>
<dbReference type="InterPro" id="IPR001841">
    <property type="entry name" value="Znf_RING"/>
</dbReference>
<feature type="transmembrane region" description="Helical" evidence="2">
    <location>
        <begin position="300"/>
        <end position="322"/>
    </location>
</feature>
<keyword evidence="2" id="KW-1133">Transmembrane helix</keyword>
<dbReference type="EMBL" id="CCKQ01012794">
    <property type="protein sequence ID" value="CDW84428.1"/>
    <property type="molecule type" value="Genomic_DNA"/>
</dbReference>
<keyword evidence="6" id="KW-1185">Reference proteome</keyword>
<evidence type="ECO:0000256" key="2">
    <source>
        <dbReference type="SAM" id="Phobius"/>
    </source>
</evidence>
<dbReference type="Gene3D" id="3.30.40.10">
    <property type="entry name" value="Zinc/RING finger domain, C3HC4 (zinc finger)"/>
    <property type="match status" value="3"/>
</dbReference>
<dbReference type="InterPro" id="IPR013083">
    <property type="entry name" value="Znf_RING/FYVE/PHD"/>
</dbReference>
<proteinExistence type="predicted"/>
<evidence type="ECO:0000313" key="5">
    <source>
        <dbReference type="EMBL" id="CDW84428.1"/>
    </source>
</evidence>
<dbReference type="PROSITE" id="PS50081">
    <property type="entry name" value="ZF_DAG_PE_2"/>
    <property type="match status" value="1"/>
</dbReference>
<dbReference type="Pfam" id="PF13639">
    <property type="entry name" value="zf-RING_2"/>
    <property type="match status" value="1"/>
</dbReference>
<feature type="transmembrane region" description="Helical" evidence="2">
    <location>
        <begin position="405"/>
        <end position="424"/>
    </location>
</feature>
<evidence type="ECO:0000259" key="3">
    <source>
        <dbReference type="PROSITE" id="PS50081"/>
    </source>
</evidence>
<feature type="domain" description="Phorbol-ester/DAG-type" evidence="3">
    <location>
        <begin position="112"/>
        <end position="163"/>
    </location>
</feature>
<feature type="domain" description="RING-type" evidence="4">
    <location>
        <begin position="128"/>
        <end position="166"/>
    </location>
</feature>
<keyword evidence="1" id="KW-0862">Zinc</keyword>
<organism evidence="5 6">
    <name type="scientific">Stylonychia lemnae</name>
    <name type="common">Ciliate</name>
    <dbReference type="NCBI Taxonomy" id="5949"/>
    <lineage>
        <taxon>Eukaryota</taxon>
        <taxon>Sar</taxon>
        <taxon>Alveolata</taxon>
        <taxon>Ciliophora</taxon>
        <taxon>Intramacronucleata</taxon>
        <taxon>Spirotrichea</taxon>
        <taxon>Stichotrichia</taxon>
        <taxon>Sporadotrichida</taxon>
        <taxon>Oxytrichidae</taxon>
        <taxon>Stylonychinae</taxon>
        <taxon>Stylonychia</taxon>
    </lineage>
</organism>
<feature type="transmembrane region" description="Helical" evidence="2">
    <location>
        <begin position="334"/>
        <end position="361"/>
    </location>
</feature>
<keyword evidence="2" id="KW-0472">Membrane</keyword>
<dbReference type="PROSITE" id="PS50089">
    <property type="entry name" value="ZF_RING_2"/>
    <property type="match status" value="2"/>
</dbReference>
<dbReference type="InParanoid" id="A0A078AUB0"/>
<dbReference type="SUPFAM" id="SSF57850">
    <property type="entry name" value="RING/U-box"/>
    <property type="match status" value="2"/>
</dbReference>
<dbReference type="SMART" id="SM00184">
    <property type="entry name" value="RING"/>
    <property type="match status" value="2"/>
</dbReference>
<gene>
    <name evidence="5" type="primary">Contig18454.g19591</name>
    <name evidence="5" type="ORF">STYLEM_13491</name>
</gene>
<evidence type="ECO:0000313" key="6">
    <source>
        <dbReference type="Proteomes" id="UP000039865"/>
    </source>
</evidence>
<dbReference type="AlphaFoldDB" id="A0A078AUB0"/>
<dbReference type="InterPro" id="IPR002219">
    <property type="entry name" value="PKC_DAG/PE"/>
</dbReference>
<dbReference type="GO" id="GO:0008270">
    <property type="term" value="F:zinc ion binding"/>
    <property type="evidence" value="ECO:0007669"/>
    <property type="project" value="UniProtKB-KW"/>
</dbReference>
<sequence>MAQNYMISDSRIVNLDEIQDIKDIILCGICFQVVTEEREPVECNNCHYKLFCSQCISGWAKTSYSCPYCHSFNSQFVDISPLLLNMIRGIRYSCQYQSKGCWETHSMKTLMKHEFQQENQRYFEMFKCSLCQRLLRNPQSCNTCKINYCKHCISNQLIQRNACPSCYQPNPTYSKISRNLMELLSKFKIYCKNKEQGCNEILLYEFVENHENTCKQCLNCKVKCLKCEQLILIEDQSSHQCQIKLNQVQDAIYVAPVLEALDEPLINNLGDNDNQNEQYQDQRQRMSYCKRIDNDTQIRAHLAFTIIYFIGTLIPFFSSIYTPINYVQTQNTKLILIIGGLLSAHHLLIIFGPLVSGFRFFHYNLRGRIIGNTVYRNVSQIIIQITFITILAINEVDTTIKGVTIGLSSLQILWNVIVIITINFNELSFY</sequence>
<feature type="transmembrane region" description="Helical" evidence="2">
    <location>
        <begin position="373"/>
        <end position="393"/>
    </location>
</feature>
<reference evidence="5 6" key="1">
    <citation type="submission" date="2014-06" db="EMBL/GenBank/DDBJ databases">
        <authorList>
            <person name="Swart Estienne"/>
        </authorList>
    </citation>
    <scope>NUCLEOTIDE SEQUENCE [LARGE SCALE GENOMIC DNA]</scope>
    <source>
        <strain evidence="5 6">130c</strain>
    </source>
</reference>